<dbReference type="STRING" id="869213.GCA_000517085_02648"/>
<comment type="caution">
    <text evidence="2">The sequence shown here is derived from an EMBL/GenBank/DDBJ whole genome shotgun (WGS) entry which is preliminary data.</text>
</comment>
<sequence length="929" mass="101169">MGTIKKFKGGVPPTLRNGEWATNGNYAYLGMPFDEYKVFQGIFDLSESQSVSGFDFEPEQKGFIIKKDTPFSQIVDLINSLPKALKYNDDDATSINLLFEDSPYMDDTGSRIAFRDFSYTINLKPLATGSNVLFNIDNAFLINNSNVNFEKINFQYPASKGALELFNSSTTLSDCGFEAKQDVAAGDIVFKDLGLNRIVVVKPSFKMEANNVGSIFDVIESGTTANLVNPTLSDSAYAPRTAAGLLKGGIIIIGNANNIKPSGEDSLQTSPTSNEHGGIEIRTTFADSISGSVTGISYNDLADKPDLAYKADLVDGQIPSVQLPSYVDDVLEYATLAGFPESGETGKIYLDKERNKTYRWSGSEYIFVGNALELGETETTAHRGDHGKTAYEHSQADHAPSDATKGADWNENVSNKPTTISEEQATAIEANSEKRSYPQTDEDKLSGIEENATNGADWESNIANKPTTISEDQATAIEANTEKRSYPEADENKLSGIEENATAGADWNENISNKPTTISEEQATAIETNTEKRSYPQADEDKLSSIEENATNGADWESNIANKPTTISEDQATAIEANTEKRSYPETDENKLAGVEENATAGADWEANVSNKPTTISEEQATAIEANTEKRSYPQSDEDKLSGIEENATNGADWESNIANKPITISEDQATAIEANTEKRSYPETDENKLSGIEENATSGADWEANVSNKPTTISEGQATAIEANTEKRSYSQSDEDKLSGIEENATNGADWESNIANKPTTISEDQATAIEANTEKRSYPETDENKLSGIEENATAGADWEANVSNKPTTISEEQATAIEANTEKRSYPQADEDKLSGIEENASNGADWDTNLQNIPDFLKKFLQIYADSGIFSGEDWEAKLAELLNFQINFMKNFVDADVDSLSVDVAGNNLKLTFKDETDKTITLD</sequence>
<dbReference type="eggNOG" id="COG4675">
    <property type="taxonomic scope" value="Bacteria"/>
</dbReference>
<gene>
    <name evidence="2" type="ORF">JCM21142_104065</name>
</gene>
<feature type="region of interest" description="Disordered" evidence="1">
    <location>
        <begin position="379"/>
        <end position="422"/>
    </location>
</feature>
<organism evidence="2 3">
    <name type="scientific">Saccharicrinis fermentans DSM 9555 = JCM 21142</name>
    <dbReference type="NCBI Taxonomy" id="869213"/>
    <lineage>
        <taxon>Bacteria</taxon>
        <taxon>Pseudomonadati</taxon>
        <taxon>Bacteroidota</taxon>
        <taxon>Bacteroidia</taxon>
        <taxon>Marinilabiliales</taxon>
        <taxon>Marinilabiliaceae</taxon>
        <taxon>Saccharicrinis</taxon>
    </lineage>
</organism>
<evidence type="ECO:0000313" key="2">
    <source>
        <dbReference type="EMBL" id="GAF05334.1"/>
    </source>
</evidence>
<keyword evidence="3" id="KW-1185">Reference proteome</keyword>
<proteinExistence type="predicted"/>
<accession>W7YS95</accession>
<feature type="compositionally biased region" description="Basic and acidic residues" evidence="1">
    <location>
        <begin position="379"/>
        <end position="400"/>
    </location>
</feature>
<dbReference type="OrthoDB" id="1108945at2"/>
<dbReference type="EMBL" id="BAMD01000080">
    <property type="protein sequence ID" value="GAF05334.1"/>
    <property type="molecule type" value="Genomic_DNA"/>
</dbReference>
<evidence type="ECO:0000313" key="3">
    <source>
        <dbReference type="Proteomes" id="UP000019402"/>
    </source>
</evidence>
<evidence type="ECO:0000256" key="1">
    <source>
        <dbReference type="SAM" id="MobiDB-lite"/>
    </source>
</evidence>
<feature type="compositionally biased region" description="Polar residues" evidence="1">
    <location>
        <begin position="411"/>
        <end position="422"/>
    </location>
</feature>
<dbReference type="RefSeq" id="WP_052343194.1">
    <property type="nucleotide sequence ID" value="NZ_BAMD01000080.1"/>
</dbReference>
<protein>
    <submittedName>
        <fullName evidence="2">2,3-diketo-L-gulonate reductase</fullName>
    </submittedName>
</protein>
<name>W7YS95_9BACT</name>
<dbReference type="AlphaFoldDB" id="W7YS95"/>
<dbReference type="Proteomes" id="UP000019402">
    <property type="component" value="Unassembled WGS sequence"/>
</dbReference>
<reference evidence="2 3" key="1">
    <citation type="journal article" date="2014" name="Genome Announc.">
        <title>Draft Genome Sequence of Cytophaga fermentans JCM 21142T, a Facultative Anaerobe Isolated from Marine Mud.</title>
        <authorList>
            <person name="Starns D."/>
            <person name="Oshima K."/>
            <person name="Suda W."/>
            <person name="Iino T."/>
            <person name="Yuki M."/>
            <person name="Inoue J."/>
            <person name="Kitamura K."/>
            <person name="Iida T."/>
            <person name="Darby A."/>
            <person name="Hattori M."/>
            <person name="Ohkuma M."/>
        </authorList>
    </citation>
    <scope>NUCLEOTIDE SEQUENCE [LARGE SCALE GENOMIC DNA]</scope>
    <source>
        <strain evidence="2 3">JCM 21142</strain>
    </source>
</reference>